<protein>
    <submittedName>
        <fullName evidence="5">Transcriptional regulator</fullName>
    </submittedName>
</protein>
<dbReference type="PROSITE" id="PS51118">
    <property type="entry name" value="HTH_HXLR"/>
    <property type="match status" value="1"/>
</dbReference>
<keyword evidence="1" id="KW-0805">Transcription regulation</keyword>
<sequence length="162" mass="17972">MKWSEVGGLSCSVARTASVIGDRWTILILRNAFLRIRRFEDFQSNLGITRHLLAGRLKRLVEEGILARVPYQDAPPRYEYRLTAKGKMLYPVLIAMATWGDAFMDGGHGAPVLYQHKLCGKIVKPQMTCPDCGEAMHAHEVTALPGPGLKLADAVGRRKRSA</sequence>
<accession>A0A2S5TL49</accession>
<dbReference type="Pfam" id="PF01638">
    <property type="entry name" value="HxlR"/>
    <property type="match status" value="1"/>
</dbReference>
<evidence type="ECO:0000256" key="3">
    <source>
        <dbReference type="ARBA" id="ARBA00023163"/>
    </source>
</evidence>
<feature type="domain" description="HTH hxlR-type" evidence="4">
    <location>
        <begin position="11"/>
        <end position="108"/>
    </location>
</feature>
<comment type="caution">
    <text evidence="5">The sequence shown here is derived from an EMBL/GenBank/DDBJ whole genome shotgun (WGS) entry which is preliminary data.</text>
</comment>
<gene>
    <name evidence="5" type="ORF">C3942_02110</name>
</gene>
<proteinExistence type="predicted"/>
<evidence type="ECO:0000256" key="1">
    <source>
        <dbReference type="ARBA" id="ARBA00023015"/>
    </source>
</evidence>
<keyword evidence="2" id="KW-0238">DNA-binding</keyword>
<dbReference type="InterPro" id="IPR036390">
    <property type="entry name" value="WH_DNA-bd_sf"/>
</dbReference>
<dbReference type="OrthoDB" id="9807069at2"/>
<name>A0A2S5TL49_9GAMM</name>
<dbReference type="PANTHER" id="PTHR33204">
    <property type="entry name" value="TRANSCRIPTIONAL REGULATOR, MARR FAMILY"/>
    <property type="match status" value="1"/>
</dbReference>
<dbReference type="InterPro" id="IPR036388">
    <property type="entry name" value="WH-like_DNA-bd_sf"/>
</dbReference>
<evidence type="ECO:0000313" key="5">
    <source>
        <dbReference type="EMBL" id="PPE75709.1"/>
    </source>
</evidence>
<keyword evidence="6" id="KW-1185">Reference proteome</keyword>
<evidence type="ECO:0000313" key="6">
    <source>
        <dbReference type="Proteomes" id="UP000238220"/>
    </source>
</evidence>
<keyword evidence="3" id="KW-0804">Transcription</keyword>
<dbReference type="Proteomes" id="UP000238220">
    <property type="component" value="Unassembled WGS sequence"/>
</dbReference>
<dbReference type="GO" id="GO:0003677">
    <property type="term" value="F:DNA binding"/>
    <property type="evidence" value="ECO:0007669"/>
    <property type="project" value="UniProtKB-KW"/>
</dbReference>
<dbReference type="RefSeq" id="WP_104228674.1">
    <property type="nucleotide sequence ID" value="NZ_PSNW01000001.1"/>
</dbReference>
<dbReference type="EMBL" id="PSNW01000001">
    <property type="protein sequence ID" value="PPE75709.1"/>
    <property type="molecule type" value="Genomic_DNA"/>
</dbReference>
<dbReference type="PANTHER" id="PTHR33204:SF36">
    <property type="entry name" value="TRANSCRIPTIONAL REGULATORY PROTEIN"/>
    <property type="match status" value="1"/>
</dbReference>
<dbReference type="SUPFAM" id="SSF46785">
    <property type="entry name" value="Winged helix' DNA-binding domain"/>
    <property type="match status" value="1"/>
</dbReference>
<dbReference type="InterPro" id="IPR002577">
    <property type="entry name" value="HTH_HxlR"/>
</dbReference>
<evidence type="ECO:0000259" key="4">
    <source>
        <dbReference type="PROSITE" id="PS51118"/>
    </source>
</evidence>
<dbReference type="AlphaFoldDB" id="A0A2S5TL49"/>
<evidence type="ECO:0000256" key="2">
    <source>
        <dbReference type="ARBA" id="ARBA00023125"/>
    </source>
</evidence>
<organism evidence="5 6">
    <name type="scientific">Solimonas fluminis</name>
    <dbReference type="NCBI Taxonomy" id="2086571"/>
    <lineage>
        <taxon>Bacteria</taxon>
        <taxon>Pseudomonadati</taxon>
        <taxon>Pseudomonadota</taxon>
        <taxon>Gammaproteobacteria</taxon>
        <taxon>Nevskiales</taxon>
        <taxon>Nevskiaceae</taxon>
        <taxon>Solimonas</taxon>
    </lineage>
</organism>
<reference evidence="5 6" key="1">
    <citation type="submission" date="2018-02" db="EMBL/GenBank/DDBJ databases">
        <title>Genome sequencing of Solimonas sp. HR-BB.</title>
        <authorList>
            <person name="Lee Y."/>
            <person name="Jeon C.O."/>
        </authorList>
    </citation>
    <scope>NUCLEOTIDE SEQUENCE [LARGE SCALE GENOMIC DNA]</scope>
    <source>
        <strain evidence="5 6">HR-BB</strain>
    </source>
</reference>
<dbReference type="Gene3D" id="1.10.10.10">
    <property type="entry name" value="Winged helix-like DNA-binding domain superfamily/Winged helix DNA-binding domain"/>
    <property type="match status" value="1"/>
</dbReference>